<dbReference type="HOGENOM" id="CLU_1191002_0_0_1"/>
<dbReference type="EMBL" id="AMQM01000622">
    <property type="status" value="NOT_ANNOTATED_CDS"/>
    <property type="molecule type" value="Genomic_DNA"/>
</dbReference>
<organism evidence="3 4">
    <name type="scientific">Helobdella robusta</name>
    <name type="common">Californian leech</name>
    <dbReference type="NCBI Taxonomy" id="6412"/>
    <lineage>
        <taxon>Eukaryota</taxon>
        <taxon>Metazoa</taxon>
        <taxon>Spiralia</taxon>
        <taxon>Lophotrochozoa</taxon>
        <taxon>Annelida</taxon>
        <taxon>Clitellata</taxon>
        <taxon>Hirudinea</taxon>
        <taxon>Rhynchobdellida</taxon>
        <taxon>Glossiphoniidae</taxon>
        <taxon>Helobdella</taxon>
    </lineage>
</organism>
<name>T1EQF8_HELRO</name>
<dbReference type="Proteomes" id="UP000015101">
    <property type="component" value="Unassembled WGS sequence"/>
</dbReference>
<feature type="signal peptide" evidence="1">
    <location>
        <begin position="1"/>
        <end position="20"/>
    </location>
</feature>
<dbReference type="CTD" id="20198808"/>
<dbReference type="AlphaFoldDB" id="T1EQF8"/>
<reference evidence="3" key="3">
    <citation type="submission" date="2015-06" db="UniProtKB">
        <authorList>
            <consortium name="EnsemblMetazoa"/>
        </authorList>
    </citation>
    <scope>IDENTIFICATION</scope>
</reference>
<sequence>MSFLLIECLLVGRLAVWLTAEHFISKNILRIFHFLTFQNYLKYQKCFSQPRFELLMKSCNKSLHMNKEFSHSSEQHCIHEFIEKFLKVLCWLRLDYGYVSKMKRIAVFYAPFIRLIKCFTHINMVKVLISDFVGKIDRCACSWTCLHSFTRVIIKLENDFLRCVVASTTDLCGEEAAKFERSLVLKMKQPALQLKGCLLAIKCGMKTYSILFLNVLTRRHKCIYKCFLKSIEN</sequence>
<dbReference type="EMBL" id="KB096324">
    <property type="protein sequence ID" value="ESO06406.1"/>
    <property type="molecule type" value="Genomic_DNA"/>
</dbReference>
<dbReference type="RefSeq" id="XP_009015774.1">
    <property type="nucleotide sequence ID" value="XM_009017526.1"/>
</dbReference>
<dbReference type="InParanoid" id="T1EQF8"/>
<evidence type="ECO:0000313" key="2">
    <source>
        <dbReference type="EMBL" id="ESO06406.1"/>
    </source>
</evidence>
<dbReference type="GeneID" id="20198808"/>
<gene>
    <name evidence="3" type="primary">20198808</name>
    <name evidence="2" type="ORF">HELRODRAFT_160577</name>
</gene>
<reference evidence="4" key="1">
    <citation type="submission" date="2012-12" db="EMBL/GenBank/DDBJ databases">
        <authorList>
            <person name="Hellsten U."/>
            <person name="Grimwood J."/>
            <person name="Chapman J.A."/>
            <person name="Shapiro H."/>
            <person name="Aerts A."/>
            <person name="Otillar R.P."/>
            <person name="Terry A.Y."/>
            <person name="Boore J.L."/>
            <person name="Simakov O."/>
            <person name="Marletaz F."/>
            <person name="Cho S.-J."/>
            <person name="Edsinger-Gonzales E."/>
            <person name="Havlak P."/>
            <person name="Kuo D.-H."/>
            <person name="Larsson T."/>
            <person name="Lv J."/>
            <person name="Arendt D."/>
            <person name="Savage R."/>
            <person name="Osoegawa K."/>
            <person name="de Jong P."/>
            <person name="Lindberg D.R."/>
            <person name="Seaver E.C."/>
            <person name="Weisblat D.A."/>
            <person name="Putnam N.H."/>
            <person name="Grigoriev I.V."/>
            <person name="Rokhsar D.S."/>
        </authorList>
    </citation>
    <scope>NUCLEOTIDE SEQUENCE</scope>
</reference>
<accession>T1EQF8</accession>
<evidence type="ECO:0000313" key="3">
    <source>
        <dbReference type="EnsemblMetazoa" id="HelroP160577"/>
    </source>
</evidence>
<reference evidence="2 4" key="2">
    <citation type="journal article" date="2013" name="Nature">
        <title>Insights into bilaterian evolution from three spiralian genomes.</title>
        <authorList>
            <person name="Simakov O."/>
            <person name="Marletaz F."/>
            <person name="Cho S.J."/>
            <person name="Edsinger-Gonzales E."/>
            <person name="Havlak P."/>
            <person name="Hellsten U."/>
            <person name="Kuo D.H."/>
            <person name="Larsson T."/>
            <person name="Lv J."/>
            <person name="Arendt D."/>
            <person name="Savage R."/>
            <person name="Osoegawa K."/>
            <person name="de Jong P."/>
            <person name="Grimwood J."/>
            <person name="Chapman J.A."/>
            <person name="Shapiro H."/>
            <person name="Aerts A."/>
            <person name="Otillar R.P."/>
            <person name="Terry A.Y."/>
            <person name="Boore J.L."/>
            <person name="Grigoriev I.V."/>
            <person name="Lindberg D.R."/>
            <person name="Seaver E.C."/>
            <person name="Weisblat D.A."/>
            <person name="Putnam N.H."/>
            <person name="Rokhsar D.S."/>
        </authorList>
    </citation>
    <scope>NUCLEOTIDE SEQUENCE</scope>
</reference>
<proteinExistence type="predicted"/>
<keyword evidence="1" id="KW-0732">Signal</keyword>
<feature type="chain" id="PRO_5010979960" evidence="1">
    <location>
        <begin position="21"/>
        <end position="233"/>
    </location>
</feature>
<protein>
    <submittedName>
        <fullName evidence="2 3">Uncharacterized protein</fullName>
    </submittedName>
</protein>
<evidence type="ECO:0000256" key="1">
    <source>
        <dbReference type="SAM" id="SignalP"/>
    </source>
</evidence>
<dbReference type="KEGG" id="hro:HELRODRAFT_160577"/>
<keyword evidence="4" id="KW-1185">Reference proteome</keyword>
<dbReference type="EnsemblMetazoa" id="HelroT160577">
    <property type="protein sequence ID" value="HelroP160577"/>
    <property type="gene ID" value="HelroG160577"/>
</dbReference>
<evidence type="ECO:0000313" key="4">
    <source>
        <dbReference type="Proteomes" id="UP000015101"/>
    </source>
</evidence>